<protein>
    <recommendedName>
        <fullName evidence="3">Chitooligosaccharide deacetylase</fullName>
    </recommendedName>
    <alternativeName>
        <fullName evidence="4">Nodulation protein B</fullName>
    </alternativeName>
</protein>
<dbReference type="OrthoDB" id="9787041at2"/>
<dbReference type="InterPro" id="IPR011330">
    <property type="entry name" value="Glyco_hydro/deAcase_b/a-brl"/>
</dbReference>
<dbReference type="PANTHER" id="PTHR43123:SF4">
    <property type="entry name" value="POLYSACCHARIDE DEACETYLASE"/>
    <property type="match status" value="1"/>
</dbReference>
<evidence type="ECO:0000259" key="5">
    <source>
        <dbReference type="Pfam" id="PF01522"/>
    </source>
</evidence>
<dbReference type="EMBL" id="LT960614">
    <property type="protein sequence ID" value="SON54053.1"/>
    <property type="molecule type" value="Genomic_DNA"/>
</dbReference>
<sequence>MTGPYGPFKYSAINRRPPFRFRNDARVAVWVIPNIEFFPLTKAIPTANTLKIPDVPSWSRRDYGNRVGIFRLFEVMDRYGIRGTAALNSDICDYHPEIVEECRSRDWEFIGHCESNAVRLNEVPPEEEPKLIQRTLDAIEQAVGKRPKGWLGAGLQESWDTLGHLAAADVDYVADWCNDDQPYLMQIGERRLASVPYSFEINDKGAYETLHQSPGDFADMIIRQFDVLYREGEVQARVLPIALHPYISGVAHRIDAVDRALEHICRHDGVWLATGAEIAEAARPL</sequence>
<dbReference type="Pfam" id="PF01522">
    <property type="entry name" value="Polysacc_deac_1"/>
    <property type="match status" value="1"/>
</dbReference>
<dbReference type="Proteomes" id="UP000223606">
    <property type="component" value="Chromosome 1"/>
</dbReference>
<reference evidence="7" key="1">
    <citation type="submission" date="2017-09" db="EMBL/GenBank/DDBJ databases">
        <title>Genome sequence of Nannocystis excedens DSM 71.</title>
        <authorList>
            <person name="Blom J."/>
        </authorList>
    </citation>
    <scope>NUCLEOTIDE SEQUENCE [LARGE SCALE GENOMIC DNA]</scope>
    <source>
        <strain evidence="7">type strain: E19</strain>
    </source>
</reference>
<gene>
    <name evidence="6" type="ORF">HDIA_0512</name>
</gene>
<evidence type="ECO:0000313" key="7">
    <source>
        <dbReference type="Proteomes" id="UP000223606"/>
    </source>
</evidence>
<accession>A0A2C9D1F0</accession>
<dbReference type="GO" id="GO:0005975">
    <property type="term" value="P:carbohydrate metabolic process"/>
    <property type="evidence" value="ECO:0007669"/>
    <property type="project" value="InterPro"/>
</dbReference>
<evidence type="ECO:0000256" key="4">
    <source>
        <dbReference type="ARBA" id="ARBA00032976"/>
    </source>
</evidence>
<comment type="similarity">
    <text evidence="2">Belongs to the polysaccharide deacetylase family.</text>
</comment>
<evidence type="ECO:0000256" key="1">
    <source>
        <dbReference type="ARBA" id="ARBA00003236"/>
    </source>
</evidence>
<dbReference type="GO" id="GO:0016810">
    <property type="term" value="F:hydrolase activity, acting on carbon-nitrogen (but not peptide) bonds"/>
    <property type="evidence" value="ECO:0007669"/>
    <property type="project" value="InterPro"/>
</dbReference>
<evidence type="ECO:0000256" key="3">
    <source>
        <dbReference type="ARBA" id="ARBA00020071"/>
    </source>
</evidence>
<evidence type="ECO:0000256" key="2">
    <source>
        <dbReference type="ARBA" id="ARBA00010973"/>
    </source>
</evidence>
<dbReference type="InterPro" id="IPR002509">
    <property type="entry name" value="NODB_dom"/>
</dbReference>
<dbReference type="KEGG" id="hdi:HDIA_0512"/>
<name>A0A2C9D1F0_9HYPH</name>
<dbReference type="AlphaFoldDB" id="A0A2C9D1F0"/>
<organism evidence="6 7">
    <name type="scientific">Hartmannibacter diazotrophicus</name>
    <dbReference type="NCBI Taxonomy" id="1482074"/>
    <lineage>
        <taxon>Bacteria</taxon>
        <taxon>Pseudomonadati</taxon>
        <taxon>Pseudomonadota</taxon>
        <taxon>Alphaproteobacteria</taxon>
        <taxon>Hyphomicrobiales</taxon>
        <taxon>Pleomorphomonadaceae</taxon>
        <taxon>Hartmannibacter</taxon>
    </lineage>
</organism>
<dbReference type="SUPFAM" id="SSF88713">
    <property type="entry name" value="Glycoside hydrolase/deacetylase"/>
    <property type="match status" value="1"/>
</dbReference>
<dbReference type="RefSeq" id="WP_099554060.1">
    <property type="nucleotide sequence ID" value="NZ_LT960614.1"/>
</dbReference>
<evidence type="ECO:0000313" key="6">
    <source>
        <dbReference type="EMBL" id="SON54053.1"/>
    </source>
</evidence>
<dbReference type="PANTHER" id="PTHR43123">
    <property type="entry name" value="POLYSACCHARIDE DEACETYLASE-RELATED"/>
    <property type="match status" value="1"/>
</dbReference>
<dbReference type="Gene3D" id="3.20.20.370">
    <property type="entry name" value="Glycoside hydrolase/deacetylase"/>
    <property type="match status" value="1"/>
</dbReference>
<comment type="function">
    <text evidence="1">Is involved in generating a small heat-stable compound (Nod), an acylated oligomer of N-acetylglucosamine, that stimulates mitosis in various plant protoplasts.</text>
</comment>
<keyword evidence="7" id="KW-1185">Reference proteome</keyword>
<proteinExistence type="inferred from homology"/>
<dbReference type="CDD" id="cd10979">
    <property type="entry name" value="CE4_PuuE_like"/>
    <property type="match status" value="1"/>
</dbReference>
<feature type="domain" description="NodB homology" evidence="5">
    <location>
        <begin position="67"/>
        <end position="169"/>
    </location>
</feature>